<dbReference type="OrthoDB" id="1259151at2759"/>
<feature type="region of interest" description="Disordered" evidence="1">
    <location>
        <begin position="149"/>
        <end position="215"/>
    </location>
</feature>
<accession>A0A9W8E9L4</accession>
<gene>
    <name evidence="2" type="ORF">H4R34_002134</name>
</gene>
<evidence type="ECO:0000313" key="2">
    <source>
        <dbReference type="EMBL" id="KAJ1981297.1"/>
    </source>
</evidence>
<sequence length="215" mass="23228">MALNCVMLDLNTNRPIPLPREKFISDWTRVSLHVELGNGYPGTSQTHRSPSGQLYVTNQRVIYLCDANTGNFTSFSIPLGHVRQGRFVQPWFGANAFHCVVEPVPNGGLSGSGDTKITFKDGGGVEFLNTLRAAQERLAVEAAIGGEAEPLPRYAPPTNDGEQSSAMSNRPPLASYGHPISTGDVSSSSYSGGDPNAPPSYDDTVRDMARQFQDR</sequence>
<dbReference type="PANTHER" id="PTHR31606">
    <property type="entry name" value="WW DOMAIN BINDING PROTEIN 2, ISOFORM E"/>
    <property type="match status" value="1"/>
</dbReference>
<dbReference type="SUPFAM" id="SSF50729">
    <property type="entry name" value="PH domain-like"/>
    <property type="match status" value="1"/>
</dbReference>
<evidence type="ECO:0000256" key="1">
    <source>
        <dbReference type="SAM" id="MobiDB-lite"/>
    </source>
</evidence>
<dbReference type="Proteomes" id="UP001151582">
    <property type="component" value="Unassembled WGS sequence"/>
</dbReference>
<dbReference type="CDD" id="cd13214">
    <property type="entry name" value="PH-GRAM_WBP2"/>
    <property type="match status" value="1"/>
</dbReference>
<comment type="caution">
    <text evidence="2">The sequence shown here is derived from an EMBL/GenBank/DDBJ whole genome shotgun (WGS) entry which is preliminary data.</text>
</comment>
<reference evidence="2" key="1">
    <citation type="submission" date="2022-07" db="EMBL/GenBank/DDBJ databases">
        <title>Phylogenomic reconstructions and comparative analyses of Kickxellomycotina fungi.</title>
        <authorList>
            <person name="Reynolds N.K."/>
            <person name="Stajich J.E."/>
            <person name="Barry K."/>
            <person name="Grigoriev I.V."/>
            <person name="Crous P."/>
            <person name="Smith M.E."/>
        </authorList>
    </citation>
    <scope>NUCLEOTIDE SEQUENCE</scope>
    <source>
        <strain evidence="2">RSA 567</strain>
    </source>
</reference>
<dbReference type="GO" id="GO:0005634">
    <property type="term" value="C:nucleus"/>
    <property type="evidence" value="ECO:0007669"/>
    <property type="project" value="TreeGrafter"/>
</dbReference>
<organism evidence="2 3">
    <name type="scientific">Dimargaris verticillata</name>
    <dbReference type="NCBI Taxonomy" id="2761393"/>
    <lineage>
        <taxon>Eukaryota</taxon>
        <taxon>Fungi</taxon>
        <taxon>Fungi incertae sedis</taxon>
        <taxon>Zoopagomycota</taxon>
        <taxon>Kickxellomycotina</taxon>
        <taxon>Dimargaritomycetes</taxon>
        <taxon>Dimargaritales</taxon>
        <taxon>Dimargaritaceae</taxon>
        <taxon>Dimargaris</taxon>
    </lineage>
</organism>
<dbReference type="GO" id="GO:0031490">
    <property type="term" value="F:chromatin DNA binding"/>
    <property type="evidence" value="ECO:0007669"/>
    <property type="project" value="TreeGrafter"/>
</dbReference>
<keyword evidence="3" id="KW-1185">Reference proteome</keyword>
<dbReference type="InterPro" id="IPR011993">
    <property type="entry name" value="PH-like_dom_sf"/>
</dbReference>
<dbReference type="InterPro" id="IPR044852">
    <property type="entry name" value="WBP2-like"/>
</dbReference>
<dbReference type="GO" id="GO:0003713">
    <property type="term" value="F:transcription coactivator activity"/>
    <property type="evidence" value="ECO:0007669"/>
    <property type="project" value="InterPro"/>
</dbReference>
<dbReference type="PANTHER" id="PTHR31606:SF1">
    <property type="entry name" value="WW DOMAIN BINDING PROTEIN 2, ISOFORM E"/>
    <property type="match status" value="1"/>
</dbReference>
<feature type="compositionally biased region" description="Basic and acidic residues" evidence="1">
    <location>
        <begin position="203"/>
        <end position="215"/>
    </location>
</feature>
<evidence type="ECO:0008006" key="4">
    <source>
        <dbReference type="Google" id="ProtNLM"/>
    </source>
</evidence>
<name>A0A9W8E9L4_9FUNG</name>
<dbReference type="EMBL" id="JANBQB010000131">
    <property type="protein sequence ID" value="KAJ1981297.1"/>
    <property type="molecule type" value="Genomic_DNA"/>
</dbReference>
<dbReference type="AlphaFoldDB" id="A0A9W8E9L4"/>
<protein>
    <recommendedName>
        <fullName evidence="4">GRAM domain-containing protein</fullName>
    </recommendedName>
</protein>
<proteinExistence type="predicted"/>
<evidence type="ECO:0000313" key="3">
    <source>
        <dbReference type="Proteomes" id="UP001151582"/>
    </source>
</evidence>
<dbReference type="Gene3D" id="2.30.29.30">
    <property type="entry name" value="Pleckstrin-homology domain (PH domain)/Phosphotyrosine-binding domain (PTB)"/>
    <property type="match status" value="1"/>
</dbReference>
<feature type="compositionally biased region" description="Low complexity" evidence="1">
    <location>
        <begin position="181"/>
        <end position="193"/>
    </location>
</feature>